<feature type="compositionally biased region" description="Acidic residues" evidence="1">
    <location>
        <begin position="58"/>
        <end position="78"/>
    </location>
</feature>
<reference evidence="2 3" key="1">
    <citation type="journal article" date="2022" name="Gigascience">
        <title>A chromosome-level genome assembly and annotation of the desert horned lizard, Phrynosoma platyrhinos, provides insight into chromosomal rearrangements among reptiles.</title>
        <authorList>
            <person name="Koochekian N."/>
            <person name="Ascanio A."/>
            <person name="Farleigh K."/>
            <person name="Card D.C."/>
            <person name="Schield D.R."/>
            <person name="Castoe T.A."/>
            <person name="Jezkova T."/>
        </authorList>
    </citation>
    <scope>NUCLEOTIDE SEQUENCE [LARGE SCALE GENOMIC DNA]</scope>
    <source>
        <strain evidence="2">NK-2021</strain>
    </source>
</reference>
<evidence type="ECO:0000313" key="3">
    <source>
        <dbReference type="Proteomes" id="UP000826234"/>
    </source>
</evidence>
<feature type="region of interest" description="Disordered" evidence="1">
    <location>
        <begin position="120"/>
        <end position="153"/>
    </location>
</feature>
<feature type="non-terminal residue" evidence="2">
    <location>
        <position position="1"/>
    </location>
</feature>
<accession>A0ABQ7SQ16</accession>
<feature type="compositionally biased region" description="Basic and acidic residues" evidence="1">
    <location>
        <begin position="228"/>
        <end position="246"/>
    </location>
</feature>
<dbReference type="EMBL" id="JAIPUX010004243">
    <property type="protein sequence ID" value="KAH0619388.1"/>
    <property type="molecule type" value="Genomic_DNA"/>
</dbReference>
<protein>
    <recommendedName>
        <fullName evidence="4">ERBB receptor feedback inhibitor 1</fullName>
    </recommendedName>
</protein>
<evidence type="ECO:0000313" key="2">
    <source>
        <dbReference type="EMBL" id="KAH0619388.1"/>
    </source>
</evidence>
<dbReference type="PANTHER" id="PTHR14254:SF5">
    <property type="entry name" value="ERBB RECEPTOR FEEDBACK INHIBITOR 1"/>
    <property type="match status" value="1"/>
</dbReference>
<dbReference type="InterPro" id="IPR052112">
    <property type="entry name" value="EGFR_SigReg_Kinase"/>
</dbReference>
<name>A0ABQ7SQ16_PHRPL</name>
<sequence length="381" mass="41680">PVAADAILLGFSQLSTSDETHLYLPPLKGGMPQPLSAPLLAAPPSERSIRPLPPLPSAEEEEDRLVPDNEEEEEEADREVEFLTSSDTDRLLGSSGSSAFRPSMQERCSFRGCGQVNYAYFEAAPGPPGDETSPGDPPKADTCPPPAPPLPPLQKLHRRLRRSHSGPAGSFHKPVAVVRVSNQFRQVSPTSDDDAKPEVPPRAPIPARALKPDYRRWSAEVASGAYSDEDKPPKVPPREPLFRGDSRTPSPKSLPSYLHGVMPPTQSFAPDPKYVSVKALQRQQSEGDTPRGPCILPIIENGRKVSSTHYYLLPERPPYLDRYEKFFQEAKEADPTGAVEPGGEEHPWREGEADLARLAPALRAELGAPTKRKHFPCVVSP</sequence>
<dbReference type="Proteomes" id="UP000826234">
    <property type="component" value="Unassembled WGS sequence"/>
</dbReference>
<dbReference type="PANTHER" id="PTHR14254">
    <property type="entry name" value="GENE 33 POLYPEPTIDE"/>
    <property type="match status" value="1"/>
</dbReference>
<proteinExistence type="predicted"/>
<evidence type="ECO:0000256" key="1">
    <source>
        <dbReference type="SAM" id="MobiDB-lite"/>
    </source>
</evidence>
<comment type="caution">
    <text evidence="2">The sequence shown here is derived from an EMBL/GenBank/DDBJ whole genome shotgun (WGS) entry which is preliminary data.</text>
</comment>
<evidence type="ECO:0008006" key="4">
    <source>
        <dbReference type="Google" id="ProtNLM"/>
    </source>
</evidence>
<organism evidence="2 3">
    <name type="scientific">Phrynosoma platyrhinos</name>
    <name type="common">Desert horned lizard</name>
    <dbReference type="NCBI Taxonomy" id="52577"/>
    <lineage>
        <taxon>Eukaryota</taxon>
        <taxon>Metazoa</taxon>
        <taxon>Chordata</taxon>
        <taxon>Craniata</taxon>
        <taxon>Vertebrata</taxon>
        <taxon>Euteleostomi</taxon>
        <taxon>Lepidosauria</taxon>
        <taxon>Squamata</taxon>
        <taxon>Bifurcata</taxon>
        <taxon>Unidentata</taxon>
        <taxon>Episquamata</taxon>
        <taxon>Toxicofera</taxon>
        <taxon>Iguania</taxon>
        <taxon>Phrynosomatidae</taxon>
        <taxon>Phrynosomatinae</taxon>
        <taxon>Phrynosoma</taxon>
    </lineage>
</organism>
<feature type="region of interest" description="Disordered" evidence="1">
    <location>
        <begin position="182"/>
        <end position="270"/>
    </location>
</feature>
<keyword evidence="3" id="KW-1185">Reference proteome</keyword>
<gene>
    <name evidence="2" type="ORF">JD844_019439</name>
</gene>
<feature type="region of interest" description="Disordered" evidence="1">
    <location>
        <begin position="25"/>
        <end position="103"/>
    </location>
</feature>
<feature type="compositionally biased region" description="Low complexity" evidence="1">
    <location>
        <begin position="34"/>
        <end position="45"/>
    </location>
</feature>
<feature type="compositionally biased region" description="Pro residues" evidence="1">
    <location>
        <begin position="143"/>
        <end position="152"/>
    </location>
</feature>